<reference evidence="2" key="1">
    <citation type="submission" date="2020-07" db="EMBL/GenBank/DDBJ databases">
        <authorList>
            <person name="Lin J."/>
        </authorList>
    </citation>
    <scope>NUCLEOTIDE SEQUENCE</scope>
</reference>
<gene>
    <name evidence="2" type="ORF">CB5_LOCUS17093</name>
</gene>
<dbReference type="EMBL" id="LR862151">
    <property type="protein sequence ID" value="CAD1833882.1"/>
    <property type="molecule type" value="Genomic_DNA"/>
</dbReference>
<feature type="compositionally biased region" description="Polar residues" evidence="1">
    <location>
        <begin position="14"/>
        <end position="29"/>
    </location>
</feature>
<feature type="region of interest" description="Disordered" evidence="1">
    <location>
        <begin position="1"/>
        <end position="29"/>
    </location>
</feature>
<accession>A0A6V7PSQ4</accession>
<name>A0A6V7PSQ4_ANACO</name>
<sequence length="147" mass="16108">MSEEADHHLPSLISPANESSECQTSHSCIRGTQTSVSARKLANALWGMNKIPSPTTLVALHEKILKKERMMSSRRHSTTDPPHTSGSKIPRRSSSRRMKCQIYDDKSRRARRKDVAPPHLQTNSEGGEGGGARPGLMINKDTAAGPK</sequence>
<proteinExistence type="predicted"/>
<feature type="region of interest" description="Disordered" evidence="1">
    <location>
        <begin position="68"/>
        <end position="147"/>
    </location>
</feature>
<evidence type="ECO:0000313" key="2">
    <source>
        <dbReference type="EMBL" id="CAD1833882.1"/>
    </source>
</evidence>
<evidence type="ECO:0000256" key="1">
    <source>
        <dbReference type="SAM" id="MobiDB-lite"/>
    </source>
</evidence>
<protein>
    <submittedName>
        <fullName evidence="2">Uncharacterized protein</fullName>
    </submittedName>
</protein>
<feature type="compositionally biased region" description="Basic residues" evidence="1">
    <location>
        <begin position="89"/>
        <end position="99"/>
    </location>
</feature>
<dbReference type="AlphaFoldDB" id="A0A6V7PSQ4"/>
<organism evidence="2">
    <name type="scientific">Ananas comosus var. bracteatus</name>
    <name type="common">red pineapple</name>
    <dbReference type="NCBI Taxonomy" id="296719"/>
    <lineage>
        <taxon>Eukaryota</taxon>
        <taxon>Viridiplantae</taxon>
        <taxon>Streptophyta</taxon>
        <taxon>Embryophyta</taxon>
        <taxon>Tracheophyta</taxon>
        <taxon>Spermatophyta</taxon>
        <taxon>Magnoliopsida</taxon>
        <taxon>Liliopsida</taxon>
        <taxon>Poales</taxon>
        <taxon>Bromeliaceae</taxon>
        <taxon>Bromelioideae</taxon>
        <taxon>Ananas</taxon>
    </lineage>
</organism>